<evidence type="ECO:0000313" key="1">
    <source>
        <dbReference type="EMBL" id="AIF09166.1"/>
    </source>
</evidence>
<organism evidence="1">
    <name type="scientific">uncultured marine thaumarchaeote KM3_35_D03</name>
    <dbReference type="NCBI Taxonomy" id="1456132"/>
    <lineage>
        <taxon>Archaea</taxon>
        <taxon>Nitrososphaerota</taxon>
        <taxon>environmental samples</taxon>
    </lineage>
</organism>
<proteinExistence type="predicted"/>
<protein>
    <submittedName>
        <fullName evidence="1">Uncharacterized protein</fullName>
    </submittedName>
</protein>
<sequence>MNEIPKAAFHIKRCQPLINILNSSSPNHIQSGISYTIMIKKQAQFIYLDKMK</sequence>
<dbReference type="EMBL" id="KF900854">
    <property type="protein sequence ID" value="AIF09166.1"/>
    <property type="molecule type" value="Genomic_DNA"/>
</dbReference>
<accession>A0A075GZ12</accession>
<name>A0A075GZ12_9ARCH</name>
<reference evidence="1" key="1">
    <citation type="journal article" date="2014" name="Genome Biol. Evol.">
        <title>Pangenome evidence for extensive interdomain horizontal transfer affecting lineage core and shell genes in uncultured planktonic thaumarchaeota and euryarchaeota.</title>
        <authorList>
            <person name="Deschamps P."/>
            <person name="Zivanovic Y."/>
            <person name="Moreira D."/>
            <person name="Rodriguez-Valera F."/>
            <person name="Lopez-Garcia P."/>
        </authorList>
    </citation>
    <scope>NUCLEOTIDE SEQUENCE</scope>
</reference>
<dbReference type="AlphaFoldDB" id="A0A075GZ12"/>